<dbReference type="AlphaFoldDB" id="A0A6P8K9C9"/>
<reference evidence="3" key="1">
    <citation type="submission" date="2025-08" db="UniProtKB">
        <authorList>
            <consortium name="RefSeq"/>
        </authorList>
    </citation>
    <scope>IDENTIFICATION</scope>
    <source>
        <strain evidence="3">Mau12</strain>
        <tissue evidence="3">Whole Body</tissue>
    </source>
</reference>
<keyword evidence="1" id="KW-0732">Signal</keyword>
<sequence length="81" mass="9048">MKAILVFILFILTVQAKSKCSQVLHLNLNPHCGILPDCNFDGPNRSFLENVSCEREENGKPGFIKIISGKCRPGKPRCSFK</sequence>
<keyword evidence="2" id="KW-1185">Reference proteome</keyword>
<dbReference type="Proteomes" id="UP000515162">
    <property type="component" value="Chromosome 3L"/>
</dbReference>
<dbReference type="GeneID" id="117140759"/>
<evidence type="ECO:0000256" key="1">
    <source>
        <dbReference type="SAM" id="SignalP"/>
    </source>
</evidence>
<name>A0A6P8K9C9_DROMA</name>
<dbReference type="RefSeq" id="XP_033159731.1">
    <property type="nucleotide sequence ID" value="XM_033303840.1"/>
</dbReference>
<evidence type="ECO:0000313" key="2">
    <source>
        <dbReference type="Proteomes" id="UP000515162"/>
    </source>
</evidence>
<evidence type="ECO:0000313" key="3">
    <source>
        <dbReference type="RefSeq" id="XP_033159731.1"/>
    </source>
</evidence>
<accession>A0A6P8K9C9</accession>
<protein>
    <submittedName>
        <fullName evidence="3">Accessory gland protein Acp63F-like</fullName>
    </submittedName>
</protein>
<organism evidence="2 3">
    <name type="scientific">Drosophila mauritiana</name>
    <name type="common">Fruit fly</name>
    <dbReference type="NCBI Taxonomy" id="7226"/>
    <lineage>
        <taxon>Eukaryota</taxon>
        <taxon>Metazoa</taxon>
        <taxon>Ecdysozoa</taxon>
        <taxon>Arthropoda</taxon>
        <taxon>Hexapoda</taxon>
        <taxon>Insecta</taxon>
        <taxon>Pterygota</taxon>
        <taxon>Neoptera</taxon>
        <taxon>Endopterygota</taxon>
        <taxon>Diptera</taxon>
        <taxon>Brachycera</taxon>
        <taxon>Muscomorpha</taxon>
        <taxon>Ephydroidea</taxon>
        <taxon>Drosophilidae</taxon>
        <taxon>Drosophila</taxon>
        <taxon>Sophophora</taxon>
    </lineage>
</organism>
<feature type="signal peptide" evidence="1">
    <location>
        <begin position="1"/>
        <end position="16"/>
    </location>
</feature>
<proteinExistence type="predicted"/>
<gene>
    <name evidence="3" type="primary">LOC117140759</name>
</gene>
<feature type="chain" id="PRO_5027641663" evidence="1">
    <location>
        <begin position="17"/>
        <end position="81"/>
    </location>
</feature>